<proteinExistence type="predicted"/>
<accession>A0A169NAK3</accession>
<dbReference type="Proteomes" id="UP000217676">
    <property type="component" value="Chromosome"/>
</dbReference>
<dbReference type="KEGG" id="slau:SLA_1794"/>
<dbReference type="RefSeq" id="WP_359875008.1">
    <property type="nucleotide sequence ID" value="NZ_JBEYHT010000010.1"/>
</dbReference>
<keyword evidence="2" id="KW-1185">Reference proteome</keyword>
<evidence type="ECO:0000313" key="2">
    <source>
        <dbReference type="Proteomes" id="UP000217676"/>
    </source>
</evidence>
<dbReference type="AlphaFoldDB" id="A0A169NAK3"/>
<reference evidence="1 2" key="1">
    <citation type="journal article" date="2016" name="Genome Announc.">
        <title>Complete Genome Sequence of Thiostrepton-Producing Streptomyces laurentii ATCC 31255.</title>
        <authorList>
            <person name="Doi K."/>
            <person name="Fujino Y."/>
            <person name="Nagayoshi Y."/>
            <person name="Ohshima T."/>
            <person name="Ogata S."/>
        </authorList>
    </citation>
    <scope>NUCLEOTIDE SEQUENCE [LARGE SCALE GENOMIC DNA]</scope>
    <source>
        <strain evidence="1 2">ATCC 31255</strain>
    </source>
</reference>
<protein>
    <submittedName>
        <fullName evidence="1">BHLH transcriptional factor</fullName>
    </submittedName>
</protein>
<gene>
    <name evidence="1" type="ORF">SLA_1794</name>
</gene>
<sequence>MSKGYVEIGSTDELLDAFVAPADHRAVREGTARLVAEDRRREFSDTLLKLLEVSSPKGDDHEVIEWLLDRLAALREEAEALHHTLPTATPLRPSAPVLPSDPPAADLPVLRAEQAALVEESLSEARDAAEHQAPVSMSLLMRMLTAIGVDDIELTGKVQGRRVRIV</sequence>
<name>A0A169NAK3_STRLU</name>
<organism evidence="1 2">
    <name type="scientific">Streptomyces laurentii</name>
    <dbReference type="NCBI Taxonomy" id="39478"/>
    <lineage>
        <taxon>Bacteria</taxon>
        <taxon>Bacillati</taxon>
        <taxon>Actinomycetota</taxon>
        <taxon>Actinomycetes</taxon>
        <taxon>Kitasatosporales</taxon>
        <taxon>Streptomycetaceae</taxon>
        <taxon>Streptomyces</taxon>
    </lineage>
</organism>
<dbReference type="EMBL" id="AP017424">
    <property type="protein sequence ID" value="BAU82732.1"/>
    <property type="molecule type" value="Genomic_DNA"/>
</dbReference>
<evidence type="ECO:0000313" key="1">
    <source>
        <dbReference type="EMBL" id="BAU82732.1"/>
    </source>
</evidence>